<proteinExistence type="predicted"/>
<keyword evidence="2" id="KW-1185">Reference proteome</keyword>
<dbReference type="EMBL" id="JANDBD010000009">
    <property type="protein sequence ID" value="MCP9274673.1"/>
    <property type="molecule type" value="Genomic_DNA"/>
</dbReference>
<organism evidence="1 2">
    <name type="scientific">Mycolicibacterium arenosum</name>
    <dbReference type="NCBI Taxonomy" id="2952157"/>
    <lineage>
        <taxon>Bacteria</taxon>
        <taxon>Bacillati</taxon>
        <taxon>Actinomycetota</taxon>
        <taxon>Actinomycetes</taxon>
        <taxon>Mycobacteriales</taxon>
        <taxon>Mycobacteriaceae</taxon>
        <taxon>Mycolicibacterium</taxon>
    </lineage>
</organism>
<protein>
    <recommendedName>
        <fullName evidence="3">DUF4242 domain-containing protein</fullName>
    </recommendedName>
</protein>
<evidence type="ECO:0000313" key="2">
    <source>
        <dbReference type="Proteomes" id="UP001651690"/>
    </source>
</evidence>
<gene>
    <name evidence="1" type="ORF">NM203_20995</name>
</gene>
<evidence type="ECO:0000313" key="1">
    <source>
        <dbReference type="EMBL" id="MCP9274673.1"/>
    </source>
</evidence>
<reference evidence="1 2" key="1">
    <citation type="submission" date="2022-06" db="EMBL/GenBank/DDBJ databases">
        <title>Mycolicibacterium sp. CAU 1645 isolated from seawater.</title>
        <authorList>
            <person name="Kim W."/>
        </authorList>
    </citation>
    <scope>NUCLEOTIDE SEQUENCE [LARGE SCALE GENOMIC DNA]</scope>
    <source>
        <strain evidence="1 2">CAU 1645</strain>
    </source>
</reference>
<accession>A0ABT1M674</accession>
<sequence length="99" mass="10617">MFIAADPARGELGRERRFLAEWYRPEVTGATVDDVVGRLRRGAAEVAAVRLVMALSVPSDEVFYCLYAAESADDVLAASTCAGIPAERITADVDARIDG</sequence>
<dbReference type="RefSeq" id="WP_255062344.1">
    <property type="nucleotide sequence ID" value="NZ_JANDBD010000009.1"/>
</dbReference>
<evidence type="ECO:0008006" key="3">
    <source>
        <dbReference type="Google" id="ProtNLM"/>
    </source>
</evidence>
<comment type="caution">
    <text evidence="1">The sequence shown here is derived from an EMBL/GenBank/DDBJ whole genome shotgun (WGS) entry which is preliminary data.</text>
</comment>
<name>A0ABT1M674_9MYCO</name>
<dbReference type="Proteomes" id="UP001651690">
    <property type="component" value="Unassembled WGS sequence"/>
</dbReference>